<evidence type="ECO:0000256" key="1">
    <source>
        <dbReference type="ARBA" id="ARBA00022670"/>
    </source>
</evidence>
<dbReference type="SMART" id="SM00020">
    <property type="entry name" value="Tryp_SPc"/>
    <property type="match status" value="1"/>
</dbReference>
<keyword evidence="6" id="KW-0720">Serine protease</keyword>
<dbReference type="InterPro" id="IPR018114">
    <property type="entry name" value="TRYPSIN_HIS"/>
</dbReference>
<dbReference type="PROSITE" id="PS00135">
    <property type="entry name" value="TRYPSIN_SER"/>
    <property type="match status" value="1"/>
</dbReference>
<gene>
    <name evidence="11" type="primary">LOC103123333</name>
</gene>
<dbReference type="PANTHER" id="PTHR24253:SF159">
    <property type="entry name" value="SERINE PROTEASE 42"/>
    <property type="match status" value="1"/>
</dbReference>
<dbReference type="InterPro" id="IPR001314">
    <property type="entry name" value="Peptidase_S1A"/>
</dbReference>
<dbReference type="GO" id="GO:0004252">
    <property type="term" value="F:serine-type endopeptidase activity"/>
    <property type="evidence" value="ECO:0007669"/>
    <property type="project" value="UniProtKB-EC"/>
</dbReference>
<accession>A0A1S3AF92</accession>
<organism evidence="10 11">
    <name type="scientific">Erinaceus europaeus</name>
    <name type="common">Western European hedgehog</name>
    <dbReference type="NCBI Taxonomy" id="9365"/>
    <lineage>
        <taxon>Eukaryota</taxon>
        <taxon>Metazoa</taxon>
        <taxon>Chordata</taxon>
        <taxon>Craniata</taxon>
        <taxon>Vertebrata</taxon>
        <taxon>Euteleostomi</taxon>
        <taxon>Mammalia</taxon>
        <taxon>Eutheria</taxon>
        <taxon>Laurasiatheria</taxon>
        <taxon>Eulipotyphla</taxon>
        <taxon>Erinaceidae</taxon>
        <taxon>Erinaceinae</taxon>
        <taxon>Erinaceus</taxon>
    </lineage>
</organism>
<feature type="compositionally biased region" description="Low complexity" evidence="7">
    <location>
        <begin position="35"/>
        <end position="47"/>
    </location>
</feature>
<dbReference type="Pfam" id="PF00089">
    <property type="entry name" value="Trypsin"/>
    <property type="match status" value="1"/>
</dbReference>
<dbReference type="Gene3D" id="2.40.10.10">
    <property type="entry name" value="Trypsin-like serine proteases"/>
    <property type="match status" value="2"/>
</dbReference>
<dbReference type="PRINTS" id="PR00722">
    <property type="entry name" value="CHYMOTRYPSIN"/>
</dbReference>
<proteinExistence type="predicted"/>
<keyword evidence="3 6" id="KW-0378">Hydrolase</keyword>
<evidence type="ECO:0000256" key="7">
    <source>
        <dbReference type="SAM" id="MobiDB-lite"/>
    </source>
</evidence>
<dbReference type="AlphaFoldDB" id="A0A1S3AF92"/>
<keyword evidence="5" id="KW-0325">Glycoprotein</keyword>
<evidence type="ECO:0000256" key="6">
    <source>
        <dbReference type="RuleBase" id="RU363034"/>
    </source>
</evidence>
<dbReference type="Proteomes" id="UP001652624">
    <property type="component" value="Chromosome 12"/>
</dbReference>
<dbReference type="InterPro" id="IPR009003">
    <property type="entry name" value="Peptidase_S1_PA"/>
</dbReference>
<evidence type="ECO:0000256" key="5">
    <source>
        <dbReference type="ARBA" id="ARBA00023180"/>
    </source>
</evidence>
<keyword evidence="4" id="KW-1015">Disulfide bond</keyword>
<feature type="region of interest" description="Disordered" evidence="7">
    <location>
        <begin position="32"/>
        <end position="132"/>
    </location>
</feature>
<dbReference type="PANTHER" id="PTHR24253">
    <property type="entry name" value="TRANSMEMBRANE PROTEASE SERINE"/>
    <property type="match status" value="1"/>
</dbReference>
<dbReference type="PROSITE" id="PS50240">
    <property type="entry name" value="TRYPSIN_DOM"/>
    <property type="match status" value="1"/>
</dbReference>
<evidence type="ECO:0000259" key="9">
    <source>
        <dbReference type="PROSITE" id="PS50240"/>
    </source>
</evidence>
<feature type="compositionally biased region" description="Basic and acidic residues" evidence="7">
    <location>
        <begin position="88"/>
        <end position="125"/>
    </location>
</feature>
<feature type="domain" description="Peptidase S1" evidence="9">
    <location>
        <begin position="154"/>
        <end position="392"/>
    </location>
</feature>
<evidence type="ECO:0000256" key="2">
    <source>
        <dbReference type="ARBA" id="ARBA00022729"/>
    </source>
</evidence>
<sequence length="418" mass="45724">MASPGPRRPLGLLLRLLLPLLLLASRLRVAGGQDPATGPSAPASPSGGRVGGPAAGTPGPSAAHDPGTRTAADGRRHPSTQHHGRRSTHCDGDWSTHCDGDWSTQRDGDWSTQHDGDWSTQRDGDWSTQRDPTESRCCLGLGLAPACGHRFMRIVGGLPAPERKWPWQVSLQVNDKHLCGGSLIGKQWVMTAAHCIMGHLEYTSKVGDIKVQHTSRMAVTVPIRDIVIHKDYDAFRSFRHDIALALLDFPVNYSRHIQPVCLPEKSFMVQNDKECWVTGWGRLEEKDKEEAAPVNLREAPLSIARHEKCSELLKSRLKTRRTLVQKGTVCAYSSMGKDACQGDSGGPLVCEYNQIWVQVGIVSWGIGCGRKGLPGVYTEVSMYKDWIIDHMSYVSLENSAALLPPLCLALPLGTLLSL</sequence>
<keyword evidence="2 8" id="KW-0732">Signal</keyword>
<feature type="chain" id="PRO_5046686545" evidence="8">
    <location>
        <begin position="33"/>
        <end position="418"/>
    </location>
</feature>
<dbReference type="GeneID" id="103123333"/>
<dbReference type="eggNOG" id="KOG3627">
    <property type="taxonomic scope" value="Eukaryota"/>
</dbReference>
<evidence type="ECO:0000256" key="3">
    <source>
        <dbReference type="ARBA" id="ARBA00022801"/>
    </source>
</evidence>
<dbReference type="FunCoup" id="A0A1S3AF92">
    <property type="interactions" value="17"/>
</dbReference>
<dbReference type="InParanoid" id="A0A1S3AF92"/>
<feature type="compositionally biased region" description="Basic residues" evidence="7">
    <location>
        <begin position="77"/>
        <end position="87"/>
    </location>
</feature>
<feature type="signal peptide" evidence="8">
    <location>
        <begin position="1"/>
        <end position="32"/>
    </location>
</feature>
<protein>
    <submittedName>
        <fullName evidence="11">LOW QUALITY PROTEIN: serine protease 44-like</fullName>
    </submittedName>
</protein>
<evidence type="ECO:0000313" key="11">
    <source>
        <dbReference type="RefSeq" id="XP_007534041.2"/>
    </source>
</evidence>
<dbReference type="SUPFAM" id="SSF50494">
    <property type="entry name" value="Trypsin-like serine proteases"/>
    <property type="match status" value="1"/>
</dbReference>
<dbReference type="RefSeq" id="XP_007534041.2">
    <property type="nucleotide sequence ID" value="XM_007533979.2"/>
</dbReference>
<dbReference type="InterPro" id="IPR033116">
    <property type="entry name" value="TRYPSIN_SER"/>
</dbReference>
<dbReference type="InterPro" id="IPR001254">
    <property type="entry name" value="Trypsin_dom"/>
</dbReference>
<keyword evidence="1 6" id="KW-0645">Protease</keyword>
<keyword evidence="10" id="KW-1185">Reference proteome</keyword>
<dbReference type="CDD" id="cd00190">
    <property type="entry name" value="Tryp_SPc"/>
    <property type="match status" value="1"/>
</dbReference>
<name>A0A1S3AF92_ERIEU</name>
<evidence type="ECO:0000313" key="10">
    <source>
        <dbReference type="Proteomes" id="UP001652624"/>
    </source>
</evidence>
<evidence type="ECO:0000256" key="8">
    <source>
        <dbReference type="SAM" id="SignalP"/>
    </source>
</evidence>
<reference evidence="11" key="1">
    <citation type="submission" date="2025-08" db="UniProtKB">
        <authorList>
            <consortium name="RefSeq"/>
        </authorList>
    </citation>
    <scope>IDENTIFICATION</scope>
</reference>
<evidence type="ECO:0000256" key="4">
    <source>
        <dbReference type="ARBA" id="ARBA00023157"/>
    </source>
</evidence>
<dbReference type="OrthoDB" id="546450at2759"/>
<dbReference type="GO" id="GO:0006508">
    <property type="term" value="P:proteolysis"/>
    <property type="evidence" value="ECO:0007669"/>
    <property type="project" value="UniProtKB-KW"/>
</dbReference>
<dbReference type="InterPro" id="IPR043504">
    <property type="entry name" value="Peptidase_S1_PA_chymotrypsin"/>
</dbReference>
<dbReference type="PROSITE" id="PS00134">
    <property type="entry name" value="TRYPSIN_HIS"/>
    <property type="match status" value="1"/>
</dbReference>